<gene>
    <name evidence="1" type="ORF">SBA5_120079</name>
</gene>
<evidence type="ECO:0000313" key="2">
    <source>
        <dbReference type="Proteomes" id="UP000239735"/>
    </source>
</evidence>
<reference evidence="2" key="1">
    <citation type="submission" date="2018-02" db="EMBL/GenBank/DDBJ databases">
        <authorList>
            <person name="Hausmann B."/>
        </authorList>
    </citation>
    <scope>NUCLEOTIDE SEQUENCE [LARGE SCALE GENOMIC DNA]</scope>
    <source>
        <strain evidence="2">Peat soil MAG SbA5</strain>
    </source>
</reference>
<dbReference type="Proteomes" id="UP000239735">
    <property type="component" value="Unassembled WGS sequence"/>
</dbReference>
<name>A0A2N9L4C9_9BACT</name>
<dbReference type="EMBL" id="OKRB01000024">
    <property type="protein sequence ID" value="SPE18003.1"/>
    <property type="molecule type" value="Genomic_DNA"/>
</dbReference>
<accession>A0A2N9L4C9</accession>
<sequence>MRPPSHRCDRQSSAVALQIVSEPVPRLDVPLPIALYLVCNAEPAMAERGDGVPKTENVCITEFRNLDGPHVCACAAQHLQNPGDLRNFQDIPPGATDSH</sequence>
<protein>
    <submittedName>
        <fullName evidence="1">Uncharacterized protein</fullName>
    </submittedName>
</protein>
<organism evidence="1 2">
    <name type="scientific">Candidatus Sulfuritelmatomonas gaucii</name>
    <dbReference type="NCBI Taxonomy" id="2043161"/>
    <lineage>
        <taxon>Bacteria</taxon>
        <taxon>Pseudomonadati</taxon>
        <taxon>Acidobacteriota</taxon>
        <taxon>Terriglobia</taxon>
        <taxon>Terriglobales</taxon>
        <taxon>Acidobacteriaceae</taxon>
        <taxon>Candidatus Sulfuritelmatomonas</taxon>
    </lineage>
</organism>
<dbReference type="AlphaFoldDB" id="A0A2N9L4C9"/>
<proteinExistence type="predicted"/>
<evidence type="ECO:0000313" key="1">
    <source>
        <dbReference type="EMBL" id="SPE18003.1"/>
    </source>
</evidence>